<dbReference type="NCBIfam" id="TIGR02074">
    <property type="entry name" value="PBP_1a_fam"/>
    <property type="match status" value="1"/>
</dbReference>
<keyword evidence="9" id="KW-0573">Peptidoglycan synthesis</keyword>
<dbReference type="PANTHER" id="PTHR32282">
    <property type="entry name" value="BINDING PROTEIN TRANSPEPTIDASE, PUTATIVE-RELATED"/>
    <property type="match status" value="1"/>
</dbReference>
<comment type="catalytic activity">
    <reaction evidence="14">
        <text>[GlcNAc-(1-&gt;4)-Mur2Ac(oyl-L-Ala-gamma-D-Glu-L-Lys-D-Ala-D-Ala)](n)-di-trans,octa-cis-undecaprenyl diphosphate + beta-D-GlcNAc-(1-&gt;4)-Mur2Ac(oyl-L-Ala-gamma-D-Glu-L-Lys-D-Ala-D-Ala)-di-trans,octa-cis-undecaprenyl diphosphate = [GlcNAc-(1-&gt;4)-Mur2Ac(oyl-L-Ala-gamma-D-Glu-L-Lys-D-Ala-D-Ala)](n+1)-di-trans,octa-cis-undecaprenyl diphosphate + di-trans,octa-cis-undecaprenyl diphosphate + H(+)</text>
        <dbReference type="Rhea" id="RHEA:23708"/>
        <dbReference type="Rhea" id="RHEA-COMP:9602"/>
        <dbReference type="Rhea" id="RHEA-COMP:9603"/>
        <dbReference type="ChEBI" id="CHEBI:15378"/>
        <dbReference type="ChEBI" id="CHEBI:58405"/>
        <dbReference type="ChEBI" id="CHEBI:60033"/>
        <dbReference type="ChEBI" id="CHEBI:78435"/>
        <dbReference type="EC" id="2.4.99.28"/>
    </reaction>
</comment>
<dbReference type="InterPro" id="IPR001264">
    <property type="entry name" value="Glyco_trans_51"/>
</dbReference>
<dbReference type="Gene3D" id="1.10.3810.10">
    <property type="entry name" value="Biosynthetic peptidoglycan transglycosylase-like"/>
    <property type="match status" value="1"/>
</dbReference>
<comment type="catalytic activity">
    <reaction evidence="13">
        <text>Preferential cleavage: (Ac)2-L-Lys-D-Ala-|-D-Ala. Also transpeptidation of peptidyl-alanyl moieties that are N-acyl substituents of D-alanine.</text>
        <dbReference type="EC" id="3.4.16.4"/>
    </reaction>
</comment>
<evidence type="ECO:0000256" key="9">
    <source>
        <dbReference type="ARBA" id="ARBA00022984"/>
    </source>
</evidence>
<feature type="transmembrane region" description="Helical" evidence="15">
    <location>
        <begin position="29"/>
        <end position="50"/>
    </location>
</feature>
<evidence type="ECO:0000256" key="13">
    <source>
        <dbReference type="ARBA" id="ARBA00034000"/>
    </source>
</evidence>
<dbReference type="Proteomes" id="UP001597541">
    <property type="component" value="Unassembled WGS sequence"/>
</dbReference>
<dbReference type="EMBL" id="JBHUME010000012">
    <property type="protein sequence ID" value="MFD2614553.1"/>
    <property type="molecule type" value="Genomic_DNA"/>
</dbReference>
<dbReference type="SUPFAM" id="SSF56601">
    <property type="entry name" value="beta-lactamase/transpeptidase-like"/>
    <property type="match status" value="1"/>
</dbReference>
<evidence type="ECO:0000313" key="19">
    <source>
        <dbReference type="Proteomes" id="UP001597541"/>
    </source>
</evidence>
<gene>
    <name evidence="18" type="ORF">ACFSUF_19250</name>
</gene>
<sequence length="687" mass="75961">MEQEPKPVQTELQDQGPYVRMYQNFKKGVTVLLLTGGIVIGLAVLALLFLRTQSLPAASVSQTSQIFDANGTLIDSFHSGQNRQVIPLRDISPYLKNATLAIEDNRFYSHWGIDMRGLARAVAVDVKHMAKVQGASTITQQLARNLYLNHDRTWERKIKEAMYTVQLEMNYSKDEILEKYLNQIYYGHSTYGAETAAQVYFGKHAKDLSLAESALLAGVPKGPKYYSPYLDLDNALSRQKTVLQSMVKYGYLTQSEAEAAAKEPLNFKPLSAPKPDAAPYFRDYVKQFAVTQLGIDEKLIDGGGLKIYTSLDMKAQEVAEKAVAGQLQGTEELQAALISIDPRNGYIKAMVGGRDYDQNQYNRVFAGTRQPGSAFKAFLYLAALESKTFSPMTKFKSEPTTFTYDNGKQTYTPRNYGGHYENDWIDMRQAIAKSDNIYAVSTIQQVGPEKVIETARKLGVDSAMKPLPSLALGTFPVSPFEMAVAYGTISNRGVKVTPTAVLKVVDSEGRVLYESHPQAQQAADPAAAYVLTNLMQSVFEEGGTGNRVSRYLKRPVAGKSGTTNSDAWMVGFTPELVTAVWVGHDKGKTITTVESRKAAPIFAEYTEGALESIPPKLFEMPQDVVSVYVDTASGKLATASCGQSRLEVFVKGTEPAEYCGDGGKPLQPTEERANHSWWQDLKRWWTD</sequence>
<keyword evidence="7" id="KW-0378">Hydrolase</keyword>
<evidence type="ECO:0000256" key="12">
    <source>
        <dbReference type="ARBA" id="ARBA00023316"/>
    </source>
</evidence>
<protein>
    <submittedName>
        <fullName evidence="18">Transglycosylase domain-containing protein</fullName>
        <ecNumber evidence="18">2.4.-.-</ecNumber>
    </submittedName>
</protein>
<feature type="domain" description="Glycosyl transferase family 51" evidence="17">
    <location>
        <begin position="71"/>
        <end position="246"/>
    </location>
</feature>
<evidence type="ECO:0000256" key="10">
    <source>
        <dbReference type="ARBA" id="ARBA00023136"/>
    </source>
</evidence>
<evidence type="ECO:0000259" key="17">
    <source>
        <dbReference type="Pfam" id="PF00912"/>
    </source>
</evidence>
<dbReference type="InterPro" id="IPR036950">
    <property type="entry name" value="PBP_transglycosylase"/>
</dbReference>
<dbReference type="PANTHER" id="PTHR32282:SF11">
    <property type="entry name" value="PENICILLIN-BINDING PROTEIN 1B"/>
    <property type="match status" value="1"/>
</dbReference>
<evidence type="ECO:0000256" key="8">
    <source>
        <dbReference type="ARBA" id="ARBA00022960"/>
    </source>
</evidence>
<dbReference type="GO" id="GO:0016757">
    <property type="term" value="F:glycosyltransferase activity"/>
    <property type="evidence" value="ECO:0007669"/>
    <property type="project" value="UniProtKB-KW"/>
</dbReference>
<dbReference type="RefSeq" id="WP_377605576.1">
    <property type="nucleotide sequence ID" value="NZ_JBHUME010000012.1"/>
</dbReference>
<dbReference type="InterPro" id="IPR023346">
    <property type="entry name" value="Lysozyme-like_dom_sf"/>
</dbReference>
<evidence type="ECO:0000256" key="4">
    <source>
        <dbReference type="ARBA" id="ARBA00022670"/>
    </source>
</evidence>
<keyword evidence="6 18" id="KW-0808">Transferase</keyword>
<accession>A0ABW5PID8</accession>
<keyword evidence="10 15" id="KW-0472">Membrane</keyword>
<feature type="domain" description="Penicillin-binding protein transpeptidase" evidence="16">
    <location>
        <begin position="339"/>
        <end position="605"/>
    </location>
</feature>
<dbReference type="InterPro" id="IPR050396">
    <property type="entry name" value="Glycosyltr_51/Transpeptidase"/>
</dbReference>
<dbReference type="Gene3D" id="3.40.710.10">
    <property type="entry name" value="DD-peptidase/beta-lactamase superfamily"/>
    <property type="match status" value="1"/>
</dbReference>
<evidence type="ECO:0000256" key="3">
    <source>
        <dbReference type="ARBA" id="ARBA00022645"/>
    </source>
</evidence>
<dbReference type="InterPro" id="IPR012338">
    <property type="entry name" value="Beta-lactam/transpept-like"/>
</dbReference>
<dbReference type="InterPro" id="IPR001460">
    <property type="entry name" value="PCN-bd_Tpept"/>
</dbReference>
<organism evidence="18 19">
    <name type="scientific">Paenibacillus gansuensis</name>
    <dbReference type="NCBI Taxonomy" id="306542"/>
    <lineage>
        <taxon>Bacteria</taxon>
        <taxon>Bacillati</taxon>
        <taxon>Bacillota</taxon>
        <taxon>Bacilli</taxon>
        <taxon>Bacillales</taxon>
        <taxon>Paenibacillaceae</taxon>
        <taxon>Paenibacillus</taxon>
    </lineage>
</organism>
<keyword evidence="11" id="KW-0511">Multifunctional enzyme</keyword>
<reference evidence="19" key="1">
    <citation type="journal article" date="2019" name="Int. J. Syst. Evol. Microbiol.">
        <title>The Global Catalogue of Microorganisms (GCM) 10K type strain sequencing project: providing services to taxonomists for standard genome sequencing and annotation.</title>
        <authorList>
            <consortium name="The Broad Institute Genomics Platform"/>
            <consortium name="The Broad Institute Genome Sequencing Center for Infectious Disease"/>
            <person name="Wu L."/>
            <person name="Ma J."/>
        </authorList>
    </citation>
    <scope>NUCLEOTIDE SEQUENCE [LARGE SCALE GENOMIC DNA]</scope>
    <source>
        <strain evidence="19">KCTC 3950</strain>
    </source>
</reference>
<evidence type="ECO:0000256" key="15">
    <source>
        <dbReference type="SAM" id="Phobius"/>
    </source>
</evidence>
<name>A0ABW5PID8_9BACL</name>
<keyword evidence="15" id="KW-1133">Transmembrane helix</keyword>
<evidence type="ECO:0000313" key="18">
    <source>
        <dbReference type="EMBL" id="MFD2614553.1"/>
    </source>
</evidence>
<evidence type="ECO:0000256" key="5">
    <source>
        <dbReference type="ARBA" id="ARBA00022676"/>
    </source>
</evidence>
<dbReference type="EC" id="2.4.-.-" evidence="18"/>
<comment type="caution">
    <text evidence="18">The sequence shown here is derived from an EMBL/GenBank/DDBJ whole genome shotgun (WGS) entry which is preliminary data.</text>
</comment>
<comment type="subcellular location">
    <subcellularLocation>
        <location evidence="1">Cell membrane</location>
    </subcellularLocation>
</comment>
<evidence type="ECO:0000256" key="7">
    <source>
        <dbReference type="ARBA" id="ARBA00022801"/>
    </source>
</evidence>
<keyword evidence="19" id="KW-1185">Reference proteome</keyword>
<evidence type="ECO:0000256" key="14">
    <source>
        <dbReference type="ARBA" id="ARBA00049902"/>
    </source>
</evidence>
<proteinExistence type="predicted"/>
<keyword evidence="5 18" id="KW-0328">Glycosyltransferase</keyword>
<dbReference type="SUPFAM" id="SSF53955">
    <property type="entry name" value="Lysozyme-like"/>
    <property type="match status" value="1"/>
</dbReference>
<keyword evidence="12" id="KW-0961">Cell wall biogenesis/degradation</keyword>
<keyword evidence="15" id="KW-0812">Transmembrane</keyword>
<evidence type="ECO:0000256" key="11">
    <source>
        <dbReference type="ARBA" id="ARBA00023268"/>
    </source>
</evidence>
<keyword evidence="2" id="KW-1003">Cell membrane</keyword>
<dbReference type="Pfam" id="PF00905">
    <property type="entry name" value="Transpeptidase"/>
    <property type="match status" value="1"/>
</dbReference>
<dbReference type="Pfam" id="PF00912">
    <property type="entry name" value="Transgly"/>
    <property type="match status" value="1"/>
</dbReference>
<evidence type="ECO:0000259" key="16">
    <source>
        <dbReference type="Pfam" id="PF00905"/>
    </source>
</evidence>
<keyword evidence="8" id="KW-0133">Cell shape</keyword>
<keyword evidence="3" id="KW-0121">Carboxypeptidase</keyword>
<evidence type="ECO:0000256" key="6">
    <source>
        <dbReference type="ARBA" id="ARBA00022679"/>
    </source>
</evidence>
<evidence type="ECO:0000256" key="1">
    <source>
        <dbReference type="ARBA" id="ARBA00004236"/>
    </source>
</evidence>
<evidence type="ECO:0000256" key="2">
    <source>
        <dbReference type="ARBA" id="ARBA00022475"/>
    </source>
</evidence>
<keyword evidence="4" id="KW-0645">Protease</keyword>